<dbReference type="EMBL" id="CP042425">
    <property type="protein sequence ID" value="QEL13867.1"/>
    <property type="molecule type" value="Genomic_DNA"/>
</dbReference>
<dbReference type="Proteomes" id="UP000324974">
    <property type="component" value="Chromosome"/>
</dbReference>
<protein>
    <submittedName>
        <fullName evidence="2">Uncharacterized protein</fullName>
    </submittedName>
</protein>
<feature type="region of interest" description="Disordered" evidence="1">
    <location>
        <begin position="262"/>
        <end position="314"/>
    </location>
</feature>
<accession>A0A5C1A6L6</accession>
<feature type="compositionally biased region" description="Basic and acidic residues" evidence="1">
    <location>
        <begin position="280"/>
        <end position="304"/>
    </location>
</feature>
<evidence type="ECO:0000313" key="2">
    <source>
        <dbReference type="EMBL" id="QEL13867.1"/>
    </source>
</evidence>
<organism evidence="2 3">
    <name type="scientific">Limnoglobus roseus</name>
    <dbReference type="NCBI Taxonomy" id="2598579"/>
    <lineage>
        <taxon>Bacteria</taxon>
        <taxon>Pseudomonadati</taxon>
        <taxon>Planctomycetota</taxon>
        <taxon>Planctomycetia</taxon>
        <taxon>Gemmatales</taxon>
        <taxon>Gemmataceae</taxon>
        <taxon>Limnoglobus</taxon>
    </lineage>
</organism>
<dbReference type="AlphaFoldDB" id="A0A5C1A6L6"/>
<dbReference type="SUPFAM" id="SSF53448">
    <property type="entry name" value="Nucleotide-diphospho-sugar transferases"/>
    <property type="match status" value="1"/>
</dbReference>
<gene>
    <name evidence="2" type="ORF">PX52LOC_00725</name>
</gene>
<name>A0A5C1A6L6_9BACT</name>
<evidence type="ECO:0000256" key="1">
    <source>
        <dbReference type="SAM" id="MobiDB-lite"/>
    </source>
</evidence>
<keyword evidence="3" id="KW-1185">Reference proteome</keyword>
<reference evidence="3" key="1">
    <citation type="submission" date="2019-08" db="EMBL/GenBank/DDBJ databases">
        <title>Limnoglobus roseus gen. nov., sp. nov., a novel freshwater planctomycete with a giant genome from the family Gemmataceae.</title>
        <authorList>
            <person name="Kulichevskaya I.S."/>
            <person name="Naumoff D.G."/>
            <person name="Miroshnikov K."/>
            <person name="Ivanova A."/>
            <person name="Philippov D.A."/>
            <person name="Hakobyan A."/>
            <person name="Rijpstra I.C."/>
            <person name="Sinninghe Damste J.S."/>
            <person name="Liesack W."/>
            <person name="Dedysh S.N."/>
        </authorList>
    </citation>
    <scope>NUCLEOTIDE SEQUENCE [LARGE SCALE GENOMIC DNA]</scope>
    <source>
        <strain evidence="3">PX52</strain>
    </source>
</reference>
<dbReference type="InterPro" id="IPR029044">
    <property type="entry name" value="Nucleotide-diphossugar_trans"/>
</dbReference>
<dbReference type="KEGG" id="lrs:PX52LOC_00725"/>
<dbReference type="Gene3D" id="3.90.550.10">
    <property type="entry name" value="Spore Coat Polysaccharide Biosynthesis Protein SpsA, Chain A"/>
    <property type="match status" value="1"/>
</dbReference>
<proteinExistence type="predicted"/>
<sequence>MILATEDQSKTGYVHRLQQPDQWIEPVALPPLPAITPKSRFAVVTLGTGDRGRELLEISRPSIQAYAAKVGADYHEITGDPTNPAFVFWDKFRSELFFDHYERIVYVDSDIVIRATAPNLFDLIPADQVAVHDETPFMGLAYAWIWQEFEWLCRSQGYGQIIPRGMFNTGFWVASRQHREAFKPMTRPFQLTHCAEQVHISMRLHQLGFPIWPMTRRIHWQHWNDKAMKLFPQGQFLHFSGITDHAKRLALMRIAAGSARIAQAAPKTPPAAVGMSSPTEDQKTPEKATVGEKKPCGCGKKDRQLTGPKTRPLK</sequence>
<evidence type="ECO:0000313" key="3">
    <source>
        <dbReference type="Proteomes" id="UP000324974"/>
    </source>
</evidence>